<dbReference type="Proteomes" id="UP000076408">
    <property type="component" value="Unassembled WGS sequence"/>
</dbReference>
<dbReference type="VEuPathDB" id="VectorBase:ASTEI03153"/>
<sequence length="244" mass="27552">MDESDTPTYSETKLIELIKRQPPVWNKHDSLYKNKTAEKTVWKEISNLLETDGKKLPVGIGRMQCPNYSLPIAVTILKKRWHSLRGQYRRELRSPRASKWKHFARLSFLSESMSPVNGSSPNFREDDDEDDPIRVERPQPARTSLAAPQPKEEQFEWAYASTTSPEREKKAPPPAPPQTPAPDVSKEGNHYFALSLVDILNSIPNSQQLAARLAVLNALKDFQQPQAETSLQAQAQGDCFSSLG</sequence>
<organism evidence="2 3">
    <name type="scientific">Anopheles stephensi</name>
    <name type="common">Indo-Pakistan malaria mosquito</name>
    <dbReference type="NCBI Taxonomy" id="30069"/>
    <lineage>
        <taxon>Eukaryota</taxon>
        <taxon>Metazoa</taxon>
        <taxon>Ecdysozoa</taxon>
        <taxon>Arthropoda</taxon>
        <taxon>Hexapoda</taxon>
        <taxon>Insecta</taxon>
        <taxon>Pterygota</taxon>
        <taxon>Neoptera</taxon>
        <taxon>Endopterygota</taxon>
        <taxon>Diptera</taxon>
        <taxon>Nematocera</taxon>
        <taxon>Culicoidea</taxon>
        <taxon>Culicidae</taxon>
        <taxon>Anophelinae</taxon>
        <taxon>Anopheles</taxon>
    </lineage>
</organism>
<evidence type="ECO:0008006" key="4">
    <source>
        <dbReference type="Google" id="ProtNLM"/>
    </source>
</evidence>
<dbReference type="PANTHER" id="PTHR12243:SF69">
    <property type="entry name" value="SI:CH73-59F11.3"/>
    <property type="match status" value="1"/>
</dbReference>
<keyword evidence="3" id="KW-1185">Reference proteome</keyword>
<name>A0A182Y3W7_ANOST</name>
<dbReference type="VEuPathDB" id="VectorBase:ASTE006925"/>
<dbReference type="GO" id="GO:0005634">
    <property type="term" value="C:nucleus"/>
    <property type="evidence" value="ECO:0007669"/>
    <property type="project" value="UniProtKB-SubCell"/>
</dbReference>
<evidence type="ECO:0000313" key="2">
    <source>
        <dbReference type="EnsemblMetazoa" id="ASTEI03153-PA"/>
    </source>
</evidence>
<dbReference type="VEuPathDB" id="VectorBase:ASTEI20_042382"/>
<dbReference type="GO" id="GO:0005667">
    <property type="term" value="C:transcription regulator complex"/>
    <property type="evidence" value="ECO:0007669"/>
    <property type="project" value="TreeGrafter"/>
</dbReference>
<keyword evidence="1" id="KW-0539">Nucleus</keyword>
<dbReference type="STRING" id="30069.A0A182Y3W7"/>
<protein>
    <recommendedName>
        <fullName evidence="4">MADF domain-containing protein</fullName>
    </recommendedName>
</protein>
<dbReference type="SMART" id="SM00595">
    <property type="entry name" value="MADF"/>
    <property type="match status" value="1"/>
</dbReference>
<accession>A0A182Y3W7</accession>
<comment type="subcellular location">
    <subcellularLocation>
        <location evidence="1">Nucleus</location>
    </subcellularLocation>
</comment>
<dbReference type="InterPro" id="IPR006578">
    <property type="entry name" value="MADF-dom"/>
</dbReference>
<reference evidence="3" key="1">
    <citation type="journal article" date="2014" name="Genome Biol.">
        <title>Genome analysis of a major urban malaria vector mosquito, Anopheles stephensi.</title>
        <authorList>
            <person name="Jiang X."/>
            <person name="Peery A."/>
            <person name="Hall A.B."/>
            <person name="Sharma A."/>
            <person name="Chen X.G."/>
            <person name="Waterhouse R.M."/>
            <person name="Komissarov A."/>
            <person name="Riehle M.M."/>
            <person name="Shouche Y."/>
            <person name="Sharakhova M.V."/>
            <person name="Lawson D."/>
            <person name="Pakpour N."/>
            <person name="Arensburger P."/>
            <person name="Davidson V.L."/>
            <person name="Eiglmeier K."/>
            <person name="Emrich S."/>
            <person name="George P."/>
            <person name="Kennedy R.C."/>
            <person name="Mane S.P."/>
            <person name="Maslen G."/>
            <person name="Oringanje C."/>
            <person name="Qi Y."/>
            <person name="Settlage R."/>
            <person name="Tojo M."/>
            <person name="Tubio J.M."/>
            <person name="Unger M.F."/>
            <person name="Wang B."/>
            <person name="Vernick K.D."/>
            <person name="Ribeiro J.M."/>
            <person name="James A.A."/>
            <person name="Michel K."/>
            <person name="Riehle M.A."/>
            <person name="Luckhart S."/>
            <person name="Sharakhov I.V."/>
            <person name="Tu Z."/>
        </authorList>
    </citation>
    <scope>NUCLEOTIDE SEQUENCE [LARGE SCALE GENOMIC DNA]</scope>
    <source>
        <strain evidence="3">Indian</strain>
    </source>
</reference>
<reference evidence="2" key="2">
    <citation type="submission" date="2020-05" db="UniProtKB">
        <authorList>
            <consortium name="EnsemblMetazoa"/>
        </authorList>
    </citation>
    <scope>IDENTIFICATION</scope>
    <source>
        <strain evidence="2">Indian</strain>
    </source>
</reference>
<dbReference type="Pfam" id="PF10545">
    <property type="entry name" value="MADF_DNA_bdg"/>
    <property type="match status" value="1"/>
</dbReference>
<dbReference type="PANTHER" id="PTHR12243">
    <property type="entry name" value="MADF DOMAIN TRANSCRIPTION FACTOR"/>
    <property type="match status" value="1"/>
</dbReference>
<dbReference type="AlphaFoldDB" id="A0A182Y3W7"/>
<dbReference type="PROSITE" id="PS51031">
    <property type="entry name" value="BESS"/>
    <property type="match status" value="1"/>
</dbReference>
<evidence type="ECO:0000313" key="3">
    <source>
        <dbReference type="Proteomes" id="UP000076408"/>
    </source>
</evidence>
<dbReference type="OMA" id="PRKSEYI"/>
<proteinExistence type="predicted"/>
<dbReference type="EnsemblMetazoa" id="ASTEI03153-RA">
    <property type="protein sequence ID" value="ASTEI03153-PA"/>
    <property type="gene ID" value="ASTEI03153"/>
</dbReference>
<evidence type="ECO:0000256" key="1">
    <source>
        <dbReference type="PROSITE-ProRule" id="PRU00371"/>
    </source>
</evidence>
<dbReference type="PROSITE" id="PS51029">
    <property type="entry name" value="MADF"/>
    <property type="match status" value="1"/>
</dbReference>
<dbReference type="GO" id="GO:0003677">
    <property type="term" value="F:DNA binding"/>
    <property type="evidence" value="ECO:0007669"/>
    <property type="project" value="InterPro"/>
</dbReference>
<dbReference type="InterPro" id="IPR004210">
    <property type="entry name" value="BESS_motif"/>
</dbReference>
<dbReference type="InterPro" id="IPR039353">
    <property type="entry name" value="TF_Adf1"/>
</dbReference>
<dbReference type="GO" id="GO:0006357">
    <property type="term" value="P:regulation of transcription by RNA polymerase II"/>
    <property type="evidence" value="ECO:0007669"/>
    <property type="project" value="TreeGrafter"/>
</dbReference>